<dbReference type="InterPro" id="IPR009091">
    <property type="entry name" value="RCC1/BLIP-II"/>
</dbReference>
<dbReference type="PROSITE" id="PS51205">
    <property type="entry name" value="VPS9"/>
    <property type="match status" value="1"/>
</dbReference>
<dbReference type="Gene3D" id="1.20.1050.80">
    <property type="entry name" value="VPS9 domain"/>
    <property type="match status" value="1"/>
</dbReference>
<feature type="domain" description="VPS9" evidence="3">
    <location>
        <begin position="269"/>
        <end position="422"/>
    </location>
</feature>
<sequence>MFSMWSTAAAGGTAAAATTNPFLAAVELHFPLLLRHVINLNPPRTDTPPSSIKFLVCVPQSLSLLTSDVTLADLYSHVLVADAAVGQYQTLDGTYVAIAGSYLLTKPGLDSHPGRTVRIVMTDAYSHPAMTPPDAYQCMILHINRPLVGGVAVPEDMGEMDRATFRRYIAMIRAYPESAPVFSSIDVFVQDLLSSRKPPQHYLTPRRLRHVWTTCVNLLDDNGTLDTDAALLIAAHSQHRQIQLAQAVESYLMEQVHDVAFSAVVARCRSKDDAVHTAWRRLEMATPQDFNISREFQCEQRQAIDLIAHTHIHCHTPLAMLMQLKRALTCLNEAISRHLARHRRVAAPPKQQLLSTDDVLDQLLYILVQVSKQRPAFPLAAIISYIEDYHFVNSSVSALGFALANFQVALEWFTSSHSPIAPLGRVAMPVSIQGKQSYLASFTRDAATSSSCCHVLGSAASFHDHPFHFPHTIRHVACGARWFGVVTDNGHLFTWGDASGGRLGVADRNNMQVPTRVPQLSHVVQVSCGGWHVLACDLHGHVYSWGMNANGQLGHAAPSDDSIATPVLIDALCGVYISAVACGAVHSLAVTSSGQVYSWGSNRFDQLGQRDVDDTVSQAIPRRIEQDWGGRNRRFERRHVPLDGGGGLDTRPGAAMQVAAGTNHSMVISRDGALFVWGCGHTGQLGLGSYMDVSVPTQVMQLTQNDDDDQEPMVVTAVGGGAGYTCVLLQSGQVLYTGQVLVHADAAPPPSTEFRPLPIAQSDDDAWVPGVAIACGPTHCAIVASTGRVMMWGSNNQGQILPHDGTTDVVHPPMWLPPRVSLVACGESHSILVVPS</sequence>
<feature type="repeat" description="RCC1" evidence="2">
    <location>
        <begin position="490"/>
        <end position="539"/>
    </location>
</feature>
<feature type="repeat" description="RCC1" evidence="2">
    <location>
        <begin position="594"/>
        <end position="671"/>
    </location>
</feature>
<dbReference type="Gene3D" id="2.130.10.30">
    <property type="entry name" value="Regulator of chromosome condensation 1/beta-lactamase-inhibitor protein II"/>
    <property type="match status" value="2"/>
</dbReference>
<dbReference type="Pfam" id="PF00415">
    <property type="entry name" value="RCC1"/>
    <property type="match status" value="4"/>
</dbReference>
<evidence type="ECO:0000256" key="1">
    <source>
        <dbReference type="ARBA" id="ARBA00022737"/>
    </source>
</evidence>
<dbReference type="PRINTS" id="PR00633">
    <property type="entry name" value="RCCNDNSATION"/>
</dbReference>
<keyword evidence="1" id="KW-0677">Repeat</keyword>
<dbReference type="SUPFAM" id="SSF109993">
    <property type="entry name" value="VPS9 domain"/>
    <property type="match status" value="1"/>
</dbReference>
<organism evidence="4">
    <name type="scientific">Aphanomyces astaci</name>
    <name type="common">Crayfish plague agent</name>
    <dbReference type="NCBI Taxonomy" id="112090"/>
    <lineage>
        <taxon>Eukaryota</taxon>
        <taxon>Sar</taxon>
        <taxon>Stramenopiles</taxon>
        <taxon>Oomycota</taxon>
        <taxon>Saprolegniomycetes</taxon>
        <taxon>Saprolegniales</taxon>
        <taxon>Verrucalvaceae</taxon>
        <taxon>Aphanomyces</taxon>
    </lineage>
</organism>
<dbReference type="Pfam" id="PF13540">
    <property type="entry name" value="RCC1_2"/>
    <property type="match status" value="1"/>
</dbReference>
<dbReference type="RefSeq" id="XP_009842578.1">
    <property type="nucleotide sequence ID" value="XM_009844276.1"/>
</dbReference>
<dbReference type="PROSITE" id="PS50012">
    <property type="entry name" value="RCC1_3"/>
    <property type="match status" value="5"/>
</dbReference>
<evidence type="ECO:0000259" key="3">
    <source>
        <dbReference type="PROSITE" id="PS51205"/>
    </source>
</evidence>
<accession>W4FMF9</accession>
<name>W4FMF9_APHAT</name>
<protein>
    <recommendedName>
        <fullName evidence="3">VPS9 domain-containing protein</fullName>
    </recommendedName>
</protein>
<dbReference type="InterPro" id="IPR037191">
    <property type="entry name" value="VPS9_dom_sf"/>
</dbReference>
<dbReference type="InterPro" id="IPR000408">
    <property type="entry name" value="Reg_chr_condens"/>
</dbReference>
<dbReference type="OrthoDB" id="5981550at2759"/>
<dbReference type="AlphaFoldDB" id="W4FMF9"/>
<dbReference type="VEuPathDB" id="FungiDB:H257_15967"/>
<dbReference type="PANTHER" id="PTHR22870">
    <property type="entry name" value="REGULATOR OF CHROMOSOME CONDENSATION"/>
    <property type="match status" value="1"/>
</dbReference>
<proteinExistence type="predicted"/>
<dbReference type="PANTHER" id="PTHR22870:SF408">
    <property type="entry name" value="OS09G0560450 PROTEIN"/>
    <property type="match status" value="1"/>
</dbReference>
<dbReference type="EMBL" id="KI913190">
    <property type="protein sequence ID" value="ETV68014.1"/>
    <property type="molecule type" value="Genomic_DNA"/>
</dbReference>
<dbReference type="InterPro" id="IPR051210">
    <property type="entry name" value="Ub_ligase/GEF_domain"/>
</dbReference>
<evidence type="ECO:0000313" key="4">
    <source>
        <dbReference type="EMBL" id="ETV68014.1"/>
    </source>
</evidence>
<dbReference type="SUPFAM" id="SSF50985">
    <property type="entry name" value="RCC1/BLIP-II"/>
    <property type="match status" value="2"/>
</dbReference>
<dbReference type="InterPro" id="IPR003123">
    <property type="entry name" value="VPS9"/>
</dbReference>
<dbReference type="STRING" id="112090.W4FMF9"/>
<dbReference type="PROSITE" id="PS00626">
    <property type="entry name" value="RCC1_2"/>
    <property type="match status" value="1"/>
</dbReference>
<feature type="repeat" description="RCC1" evidence="2">
    <location>
        <begin position="672"/>
        <end position="731"/>
    </location>
</feature>
<evidence type="ECO:0000256" key="2">
    <source>
        <dbReference type="PROSITE-ProRule" id="PRU00235"/>
    </source>
</evidence>
<reference evidence="4" key="1">
    <citation type="submission" date="2013-12" db="EMBL/GenBank/DDBJ databases">
        <title>The Genome Sequence of Aphanomyces astaci APO3.</title>
        <authorList>
            <consortium name="The Broad Institute Genomics Platform"/>
            <person name="Russ C."/>
            <person name="Tyler B."/>
            <person name="van West P."/>
            <person name="Dieguez-Uribeondo J."/>
            <person name="Young S.K."/>
            <person name="Zeng Q."/>
            <person name="Gargeya S."/>
            <person name="Fitzgerald M."/>
            <person name="Abouelleil A."/>
            <person name="Alvarado L."/>
            <person name="Chapman S.B."/>
            <person name="Gainer-Dewar J."/>
            <person name="Goldberg J."/>
            <person name="Griggs A."/>
            <person name="Gujja S."/>
            <person name="Hansen M."/>
            <person name="Howarth C."/>
            <person name="Imamovic A."/>
            <person name="Ireland A."/>
            <person name="Larimer J."/>
            <person name="McCowan C."/>
            <person name="Murphy C."/>
            <person name="Pearson M."/>
            <person name="Poon T.W."/>
            <person name="Priest M."/>
            <person name="Roberts A."/>
            <person name="Saif S."/>
            <person name="Shea T."/>
            <person name="Sykes S."/>
            <person name="Wortman J."/>
            <person name="Nusbaum C."/>
            <person name="Birren B."/>
        </authorList>
    </citation>
    <scope>NUCLEOTIDE SEQUENCE [LARGE SCALE GENOMIC DNA]</scope>
    <source>
        <strain evidence="4">APO3</strain>
    </source>
</reference>
<feature type="repeat" description="RCC1" evidence="2">
    <location>
        <begin position="787"/>
        <end position="836"/>
    </location>
</feature>
<feature type="repeat" description="RCC1" evidence="2">
    <location>
        <begin position="540"/>
        <end position="593"/>
    </location>
</feature>
<gene>
    <name evidence="4" type="ORF">H257_15967</name>
</gene>
<dbReference type="GeneID" id="20817963"/>